<dbReference type="InterPro" id="IPR009000">
    <property type="entry name" value="Transl_B-barrel_sf"/>
</dbReference>
<dbReference type="Proteomes" id="UP000271098">
    <property type="component" value="Unassembled WGS sequence"/>
</dbReference>
<dbReference type="GO" id="GO:0005759">
    <property type="term" value="C:mitochondrial matrix"/>
    <property type="evidence" value="ECO:0007669"/>
    <property type="project" value="UniProtKB-ARBA"/>
</dbReference>
<evidence type="ECO:0000259" key="5">
    <source>
        <dbReference type="PROSITE" id="PS51722"/>
    </source>
</evidence>
<reference evidence="6 7" key="2">
    <citation type="submission" date="2018-11" db="EMBL/GenBank/DDBJ databases">
        <authorList>
            <consortium name="Pathogen Informatics"/>
        </authorList>
    </citation>
    <scope>NUCLEOTIDE SEQUENCE [LARGE SCALE GENOMIC DNA]</scope>
</reference>
<organism evidence="8">
    <name type="scientific">Gongylonema pulchrum</name>
    <dbReference type="NCBI Taxonomy" id="637853"/>
    <lineage>
        <taxon>Eukaryota</taxon>
        <taxon>Metazoa</taxon>
        <taxon>Ecdysozoa</taxon>
        <taxon>Nematoda</taxon>
        <taxon>Chromadorea</taxon>
        <taxon>Rhabditida</taxon>
        <taxon>Spirurina</taxon>
        <taxon>Spiruromorpha</taxon>
        <taxon>Spiruroidea</taxon>
        <taxon>Gongylonematidae</taxon>
        <taxon>Gongylonema</taxon>
    </lineage>
</organism>
<evidence type="ECO:0000313" key="6">
    <source>
        <dbReference type="EMBL" id="VDN22663.1"/>
    </source>
</evidence>
<feature type="domain" description="Tr-type G" evidence="5">
    <location>
        <begin position="21"/>
        <end position="299"/>
    </location>
</feature>
<dbReference type="WBParaSite" id="GPUH_0001363601-mRNA-1">
    <property type="protein sequence ID" value="GPUH_0001363601-mRNA-1"/>
    <property type="gene ID" value="GPUH_0001363601"/>
</dbReference>
<dbReference type="PANTHER" id="PTHR43261:SF1">
    <property type="entry name" value="RIBOSOME-RELEASING FACTOR 2, MITOCHONDRIAL"/>
    <property type="match status" value="1"/>
</dbReference>
<dbReference type="Pfam" id="PF00009">
    <property type="entry name" value="GTP_EFTU"/>
    <property type="match status" value="1"/>
</dbReference>
<protein>
    <submittedName>
        <fullName evidence="8">Tr-type G domain-containing protein</fullName>
    </submittedName>
</protein>
<evidence type="ECO:0000256" key="2">
    <source>
        <dbReference type="ARBA" id="ARBA00022917"/>
    </source>
</evidence>
<dbReference type="PANTHER" id="PTHR43261">
    <property type="entry name" value="TRANSLATION ELONGATION FACTOR G-RELATED"/>
    <property type="match status" value="1"/>
</dbReference>
<dbReference type="Gene3D" id="3.40.50.300">
    <property type="entry name" value="P-loop containing nucleotide triphosphate hydrolases"/>
    <property type="match status" value="1"/>
</dbReference>
<dbReference type="OrthoDB" id="198619at2759"/>
<keyword evidence="7" id="KW-1185">Reference proteome</keyword>
<dbReference type="EMBL" id="UYRT01080394">
    <property type="protein sequence ID" value="VDN22663.1"/>
    <property type="molecule type" value="Genomic_DNA"/>
</dbReference>
<dbReference type="SUPFAM" id="SSF52540">
    <property type="entry name" value="P-loop containing nucleoside triphosphate hydrolases"/>
    <property type="match status" value="1"/>
</dbReference>
<keyword evidence="3" id="KW-0496">Mitochondrion</keyword>
<dbReference type="PROSITE" id="PS00301">
    <property type="entry name" value="G_TR_1"/>
    <property type="match status" value="1"/>
</dbReference>
<proteinExistence type="predicted"/>
<accession>A0A183DY30</accession>
<dbReference type="FunFam" id="3.40.50.300:FF:000514">
    <property type="entry name" value="Ribosome-releasing factor 2, mitochondrial"/>
    <property type="match status" value="1"/>
</dbReference>
<dbReference type="GO" id="GO:0032790">
    <property type="term" value="P:ribosome disassembly"/>
    <property type="evidence" value="ECO:0007669"/>
    <property type="project" value="TreeGrafter"/>
</dbReference>
<evidence type="ECO:0000256" key="1">
    <source>
        <dbReference type="ARBA" id="ARBA00022741"/>
    </source>
</evidence>
<keyword evidence="2" id="KW-0648">Protein biosynthesis</keyword>
<dbReference type="AlphaFoldDB" id="A0A183DY30"/>
<dbReference type="NCBIfam" id="TIGR00231">
    <property type="entry name" value="small_GTP"/>
    <property type="match status" value="1"/>
</dbReference>
<dbReference type="GO" id="GO:0032543">
    <property type="term" value="P:mitochondrial translation"/>
    <property type="evidence" value="ECO:0007669"/>
    <property type="project" value="TreeGrafter"/>
</dbReference>
<dbReference type="PRINTS" id="PR00315">
    <property type="entry name" value="ELONGATNFCT"/>
</dbReference>
<evidence type="ECO:0000313" key="8">
    <source>
        <dbReference type="WBParaSite" id="GPUH_0001363601-mRNA-1"/>
    </source>
</evidence>
<evidence type="ECO:0000256" key="4">
    <source>
        <dbReference type="ARBA" id="ARBA00023134"/>
    </source>
</evidence>
<dbReference type="InterPro" id="IPR027417">
    <property type="entry name" value="P-loop_NTPase"/>
</dbReference>
<dbReference type="InterPro" id="IPR005225">
    <property type="entry name" value="Small_GTP-bd"/>
</dbReference>
<dbReference type="GO" id="GO:0005525">
    <property type="term" value="F:GTP binding"/>
    <property type="evidence" value="ECO:0007669"/>
    <property type="project" value="UniProtKB-KW"/>
</dbReference>
<dbReference type="PROSITE" id="PS51722">
    <property type="entry name" value="G_TR_2"/>
    <property type="match status" value="1"/>
</dbReference>
<reference evidence="8" key="1">
    <citation type="submission" date="2016-06" db="UniProtKB">
        <authorList>
            <consortium name="WormBaseParasite"/>
        </authorList>
    </citation>
    <scope>IDENTIFICATION</scope>
</reference>
<evidence type="ECO:0000313" key="7">
    <source>
        <dbReference type="Proteomes" id="UP000271098"/>
    </source>
</evidence>
<dbReference type="SUPFAM" id="SSF50447">
    <property type="entry name" value="Translation proteins"/>
    <property type="match status" value="1"/>
</dbReference>
<evidence type="ECO:0000256" key="3">
    <source>
        <dbReference type="ARBA" id="ARBA00023128"/>
    </source>
</evidence>
<dbReference type="GO" id="GO:0003924">
    <property type="term" value="F:GTPase activity"/>
    <property type="evidence" value="ECO:0007669"/>
    <property type="project" value="InterPro"/>
</dbReference>
<dbReference type="InterPro" id="IPR031157">
    <property type="entry name" value="G_TR_CS"/>
</dbReference>
<name>A0A183DY30_9BILA</name>
<dbReference type="Gene3D" id="2.40.30.10">
    <property type="entry name" value="Translation factors"/>
    <property type="match status" value="1"/>
</dbReference>
<keyword evidence="1" id="KW-0547">Nucleotide-binding</keyword>
<dbReference type="InterPro" id="IPR000795">
    <property type="entry name" value="T_Tr_GTP-bd_dom"/>
</dbReference>
<gene>
    <name evidence="6" type="ORF">GPUH_LOCUS13619</name>
</gene>
<keyword evidence="4" id="KW-0342">GTP-binding</keyword>
<sequence>MDVWLGQNFEKGGVDLDVDLKAIRNIGIIAHIDAGKTTVTERLLYLAGATKFMGDVDSGTTVTDFMELERERGITIQSAAITLLWRKHRINLIDTPGHVDFTLEVERCLRVLDGAVTVLDASAGVQAQTVTVWRQAMKYQVPSVFFVNKMDKPSANFNRSVDSIAEKLGLRNPIAICLPICTKGGGFIGVLDTLNKRYLNLMELDELNEFFVSFRYGQMMDGREEMLSKLADVDDHFAEVLLQCDGSSSALNAEALNALRRLTLSRQAVPVACGSALRCAQSVSPILDLVASCLPHPAERHELIRRVFENSLSALVFKIGHDKRRGQLTYARVYTGEMKNMSSIYNASKNVTESKFSVYIPHSDELQPTGAVKLRTFTFVCS</sequence>